<dbReference type="EMBL" id="CACVBM020001533">
    <property type="protein sequence ID" value="CAA7053442.1"/>
    <property type="molecule type" value="Genomic_DNA"/>
</dbReference>
<accession>A0A6D2KNB5</accession>
<dbReference type="AlphaFoldDB" id="A0A6D2KNB5"/>
<protein>
    <submittedName>
        <fullName evidence="1">Uncharacterized protein</fullName>
    </submittedName>
</protein>
<proteinExistence type="predicted"/>
<comment type="caution">
    <text evidence="1">The sequence shown here is derived from an EMBL/GenBank/DDBJ whole genome shotgun (WGS) entry which is preliminary data.</text>
</comment>
<organism evidence="1 2">
    <name type="scientific">Microthlaspi erraticum</name>
    <dbReference type="NCBI Taxonomy" id="1685480"/>
    <lineage>
        <taxon>Eukaryota</taxon>
        <taxon>Viridiplantae</taxon>
        <taxon>Streptophyta</taxon>
        <taxon>Embryophyta</taxon>
        <taxon>Tracheophyta</taxon>
        <taxon>Spermatophyta</taxon>
        <taxon>Magnoliopsida</taxon>
        <taxon>eudicotyledons</taxon>
        <taxon>Gunneridae</taxon>
        <taxon>Pentapetalae</taxon>
        <taxon>rosids</taxon>
        <taxon>malvids</taxon>
        <taxon>Brassicales</taxon>
        <taxon>Brassicaceae</taxon>
        <taxon>Coluteocarpeae</taxon>
        <taxon>Microthlaspi</taxon>
    </lineage>
</organism>
<dbReference type="Proteomes" id="UP000467841">
    <property type="component" value="Unassembled WGS sequence"/>
</dbReference>
<gene>
    <name evidence="1" type="ORF">MERR_LOCUS40678</name>
</gene>
<evidence type="ECO:0000313" key="1">
    <source>
        <dbReference type="EMBL" id="CAA7053442.1"/>
    </source>
</evidence>
<sequence>MEESGFSVVELRRRLRSRDIRVSVAVTLKQLEMRNQMEKTEKIIQQKSRTRPAPAKFPRLAVTGEISNITSDRGGGGDEQEATNNLLRDSKDVFEENLLHFRGDSDKKKPHRLLIGCFQIR</sequence>
<evidence type="ECO:0000313" key="2">
    <source>
        <dbReference type="Proteomes" id="UP000467841"/>
    </source>
</evidence>
<keyword evidence="2" id="KW-1185">Reference proteome</keyword>
<reference evidence="1" key="1">
    <citation type="submission" date="2020-01" db="EMBL/GenBank/DDBJ databases">
        <authorList>
            <person name="Mishra B."/>
        </authorList>
    </citation>
    <scope>NUCLEOTIDE SEQUENCE [LARGE SCALE GENOMIC DNA]</scope>
</reference>
<name>A0A6D2KNB5_9BRAS</name>